<protein>
    <submittedName>
        <fullName evidence="3">Response regulator</fullName>
    </submittedName>
</protein>
<dbReference type="RefSeq" id="WP_400188845.1">
    <property type="nucleotide sequence ID" value="NZ_JBGORX010000012.1"/>
</dbReference>
<name>A0ABW8DBF5_9GAMM</name>
<gene>
    <name evidence="3" type="ORF">ACD661_15880</name>
</gene>
<reference evidence="3 4" key="1">
    <citation type="submission" date="2024-08" db="EMBL/GenBank/DDBJ databases">
        <title>Draft Genome Sequence of Legionella lytica strain DSB2004, Isolated From a Fire Sprinkler System.</title>
        <authorList>
            <person name="Everhart A.D."/>
            <person name="Kidane D.T."/>
            <person name="Farone A.L."/>
            <person name="Farone M.B."/>
        </authorList>
    </citation>
    <scope>NUCLEOTIDE SEQUENCE [LARGE SCALE GENOMIC DNA]</scope>
    <source>
        <strain evidence="3 4">DSB2004</strain>
    </source>
</reference>
<dbReference type="SMART" id="SM00448">
    <property type="entry name" value="REC"/>
    <property type="match status" value="1"/>
</dbReference>
<keyword evidence="4" id="KW-1185">Reference proteome</keyword>
<accession>A0ABW8DBF5</accession>
<dbReference type="Pfam" id="PF00072">
    <property type="entry name" value="Response_reg"/>
    <property type="match status" value="1"/>
</dbReference>
<comment type="caution">
    <text evidence="3">The sequence shown here is derived from an EMBL/GenBank/DDBJ whole genome shotgun (WGS) entry which is preliminary data.</text>
</comment>
<dbReference type="SUPFAM" id="SSF52172">
    <property type="entry name" value="CheY-like"/>
    <property type="match status" value="1"/>
</dbReference>
<feature type="modified residue" description="4-aspartylphosphate" evidence="1">
    <location>
        <position position="55"/>
    </location>
</feature>
<dbReference type="Proteomes" id="UP001615550">
    <property type="component" value="Unassembled WGS sequence"/>
</dbReference>
<dbReference type="EMBL" id="JBGORX010000012">
    <property type="protein sequence ID" value="MFJ1270038.1"/>
    <property type="molecule type" value="Genomic_DNA"/>
</dbReference>
<evidence type="ECO:0000313" key="4">
    <source>
        <dbReference type="Proteomes" id="UP001615550"/>
    </source>
</evidence>
<dbReference type="InterPro" id="IPR001789">
    <property type="entry name" value="Sig_transdc_resp-reg_receiver"/>
</dbReference>
<proteinExistence type="predicted"/>
<dbReference type="PROSITE" id="PS50110">
    <property type="entry name" value="RESPONSE_REGULATORY"/>
    <property type="match status" value="1"/>
</dbReference>
<evidence type="ECO:0000259" key="2">
    <source>
        <dbReference type="PROSITE" id="PS50110"/>
    </source>
</evidence>
<evidence type="ECO:0000313" key="3">
    <source>
        <dbReference type="EMBL" id="MFJ1270038.1"/>
    </source>
</evidence>
<dbReference type="InterPro" id="IPR011006">
    <property type="entry name" value="CheY-like_superfamily"/>
</dbReference>
<dbReference type="Gene3D" id="3.40.50.2300">
    <property type="match status" value="1"/>
</dbReference>
<feature type="domain" description="Response regulatory" evidence="2">
    <location>
        <begin position="6"/>
        <end position="117"/>
    </location>
</feature>
<keyword evidence="1" id="KW-0597">Phosphoprotein</keyword>
<organism evidence="3 4">
    <name type="scientific">Legionella lytica</name>
    <dbReference type="NCBI Taxonomy" id="96232"/>
    <lineage>
        <taxon>Bacteria</taxon>
        <taxon>Pseudomonadati</taxon>
        <taxon>Pseudomonadota</taxon>
        <taxon>Gammaproteobacteria</taxon>
        <taxon>Legionellales</taxon>
        <taxon>Legionellaceae</taxon>
        <taxon>Legionella</taxon>
    </lineage>
</organism>
<sequence>MPKSYSFLIVEPSLAARIVIRSQFLDLEHHIDLASDFESAMEYITAKLYDLILIDINLNHRNTLIHQIKNNWHISKEAPIMGLSSYEDYALSEEKKERVFRKPFTKKDVIKIIEFLNNSKRNH</sequence>
<evidence type="ECO:0000256" key="1">
    <source>
        <dbReference type="PROSITE-ProRule" id="PRU00169"/>
    </source>
</evidence>